<protein>
    <submittedName>
        <fullName evidence="3">Uncharacterized protein</fullName>
    </submittedName>
</protein>
<feature type="region of interest" description="Disordered" evidence="2">
    <location>
        <begin position="44"/>
        <end position="92"/>
    </location>
</feature>
<accession>A0A9P4TUF2</accession>
<dbReference type="EMBL" id="MU007073">
    <property type="protein sequence ID" value="KAF2424876.1"/>
    <property type="molecule type" value="Genomic_DNA"/>
</dbReference>
<reference evidence="3" key="1">
    <citation type="journal article" date="2020" name="Stud. Mycol.">
        <title>101 Dothideomycetes genomes: a test case for predicting lifestyles and emergence of pathogens.</title>
        <authorList>
            <person name="Haridas S."/>
            <person name="Albert R."/>
            <person name="Binder M."/>
            <person name="Bloem J."/>
            <person name="Labutti K."/>
            <person name="Salamov A."/>
            <person name="Andreopoulos B."/>
            <person name="Baker S."/>
            <person name="Barry K."/>
            <person name="Bills G."/>
            <person name="Bluhm B."/>
            <person name="Cannon C."/>
            <person name="Castanera R."/>
            <person name="Culley D."/>
            <person name="Daum C."/>
            <person name="Ezra D."/>
            <person name="Gonzalez J."/>
            <person name="Henrissat B."/>
            <person name="Kuo A."/>
            <person name="Liang C."/>
            <person name="Lipzen A."/>
            <person name="Lutzoni F."/>
            <person name="Magnuson J."/>
            <person name="Mondo S."/>
            <person name="Nolan M."/>
            <person name="Ohm R."/>
            <person name="Pangilinan J."/>
            <person name="Park H.-J."/>
            <person name="Ramirez L."/>
            <person name="Alfaro M."/>
            <person name="Sun H."/>
            <person name="Tritt A."/>
            <person name="Yoshinaga Y."/>
            <person name="Zwiers L.-H."/>
            <person name="Turgeon B."/>
            <person name="Goodwin S."/>
            <person name="Spatafora J."/>
            <person name="Crous P."/>
            <person name="Grigoriev I."/>
        </authorList>
    </citation>
    <scope>NUCLEOTIDE SEQUENCE</scope>
    <source>
        <strain evidence="3">CBS 130266</strain>
    </source>
</reference>
<evidence type="ECO:0000313" key="4">
    <source>
        <dbReference type="Proteomes" id="UP000800235"/>
    </source>
</evidence>
<organism evidence="3 4">
    <name type="scientific">Tothia fuscella</name>
    <dbReference type="NCBI Taxonomy" id="1048955"/>
    <lineage>
        <taxon>Eukaryota</taxon>
        <taxon>Fungi</taxon>
        <taxon>Dikarya</taxon>
        <taxon>Ascomycota</taxon>
        <taxon>Pezizomycotina</taxon>
        <taxon>Dothideomycetes</taxon>
        <taxon>Pleosporomycetidae</taxon>
        <taxon>Venturiales</taxon>
        <taxon>Cylindrosympodiaceae</taxon>
        <taxon>Tothia</taxon>
    </lineage>
</organism>
<feature type="region of interest" description="Disordered" evidence="2">
    <location>
        <begin position="1"/>
        <end position="25"/>
    </location>
</feature>
<sequence length="376" mass="40162">MANSSTSDSRHSNSKPQPVANAASNLNSSAEIPAASSVAIAALPTLSRAEGQRGTRAVYQEPSRDRSVATTGFSQVAHASRARPAAWPTVTGSTRSPAVAVAAHNSSSIAPTNGNGLVANTPLVAKATMNSRTISELLAKNAAARALLAQVWSESQPGRFAQVEPLLRSLLVPAPNSIPKAPSSSARGRPAARSQGPSGVLTQRLSPPRNIHGPIPPITSRAVTSSGRGRGRGQGIRTPPAAPPHPTIYNRIIPPRQARPEPVPSQSISQLQAGNAAVFMQEPNHANAHEAAQKAMDSLHNEVLQIRVDLLRVTRELNETTAALLEEAAREVENRRQITEHQNEIRRLQLQVDDLRAANQFLEENPPPPRKRRRLN</sequence>
<name>A0A9P4TUF2_9PEZI</name>
<feature type="compositionally biased region" description="Low complexity" evidence="2">
    <location>
        <begin position="179"/>
        <end position="197"/>
    </location>
</feature>
<proteinExistence type="predicted"/>
<feature type="coiled-coil region" evidence="1">
    <location>
        <begin position="322"/>
        <end position="365"/>
    </location>
</feature>
<dbReference type="Proteomes" id="UP000800235">
    <property type="component" value="Unassembled WGS sequence"/>
</dbReference>
<keyword evidence="1" id="KW-0175">Coiled coil</keyword>
<gene>
    <name evidence="3" type="ORF">EJ08DRAFT_737013</name>
</gene>
<evidence type="ECO:0000256" key="2">
    <source>
        <dbReference type="SAM" id="MobiDB-lite"/>
    </source>
</evidence>
<keyword evidence="4" id="KW-1185">Reference proteome</keyword>
<comment type="caution">
    <text evidence="3">The sequence shown here is derived from an EMBL/GenBank/DDBJ whole genome shotgun (WGS) entry which is preliminary data.</text>
</comment>
<evidence type="ECO:0000313" key="3">
    <source>
        <dbReference type="EMBL" id="KAF2424876.1"/>
    </source>
</evidence>
<evidence type="ECO:0000256" key="1">
    <source>
        <dbReference type="SAM" id="Coils"/>
    </source>
</evidence>
<feature type="region of interest" description="Disordered" evidence="2">
    <location>
        <begin position="178"/>
        <end position="247"/>
    </location>
</feature>
<dbReference type="AlphaFoldDB" id="A0A9P4TUF2"/>